<proteinExistence type="predicted"/>
<evidence type="ECO:0000256" key="2">
    <source>
        <dbReference type="SAM" id="SignalP"/>
    </source>
</evidence>
<gene>
    <name evidence="3" type="ORF">NONO_c21840</name>
</gene>
<dbReference type="STRING" id="1415166.NONO_c21840"/>
<feature type="region of interest" description="Disordered" evidence="1">
    <location>
        <begin position="132"/>
        <end position="154"/>
    </location>
</feature>
<name>W5TCK7_9NOCA</name>
<feature type="region of interest" description="Disordered" evidence="1">
    <location>
        <begin position="88"/>
        <end position="108"/>
    </location>
</feature>
<dbReference type="HOGENOM" id="CLU_1702424_0_0_11"/>
<dbReference type="KEGG" id="nno:NONO_c21840"/>
<protein>
    <recommendedName>
        <fullName evidence="5">Lipoprotein</fullName>
    </recommendedName>
</protein>
<organism evidence="3 4">
    <name type="scientific">Nocardia nova SH22a</name>
    <dbReference type="NCBI Taxonomy" id="1415166"/>
    <lineage>
        <taxon>Bacteria</taxon>
        <taxon>Bacillati</taxon>
        <taxon>Actinomycetota</taxon>
        <taxon>Actinomycetes</taxon>
        <taxon>Mycobacteriales</taxon>
        <taxon>Nocardiaceae</taxon>
        <taxon>Nocardia</taxon>
    </lineage>
</organism>
<keyword evidence="2" id="KW-0732">Signal</keyword>
<evidence type="ECO:0000313" key="4">
    <source>
        <dbReference type="Proteomes" id="UP000019150"/>
    </source>
</evidence>
<sequence length="154" mass="15736">MGYYTKSVGAIAGGVLAVLMTTCVVTPAADARPGPGNANCHVEAAKAMNPHRSKGTPTDIVGKGSVTCSQGIDSLYIDVELQRKEGGQWKTVGTPGHNEKDHPSPGTKLVAQGATTCAAGEYRTAARAGGVYGGVPSQSSQWTHSDPVVDPCGK</sequence>
<dbReference type="AlphaFoldDB" id="W5TCK7"/>
<reference evidence="3 4" key="1">
    <citation type="journal article" date="2014" name="Appl. Environ. Microbiol.">
        <title>Insights into the Microbial Degradation of Rubber and Gutta-Percha by Analysis of the Complete Genome of Nocardia nova SH22a.</title>
        <authorList>
            <person name="Luo Q."/>
            <person name="Hiessl S."/>
            <person name="Poehlein A."/>
            <person name="Daniel R."/>
            <person name="Steinbuchel A."/>
        </authorList>
    </citation>
    <scope>NUCLEOTIDE SEQUENCE [LARGE SCALE GENOMIC DNA]</scope>
    <source>
        <strain evidence="3">SH22a</strain>
    </source>
</reference>
<accession>W5TCK7</accession>
<dbReference type="Proteomes" id="UP000019150">
    <property type="component" value="Chromosome"/>
</dbReference>
<feature type="chain" id="PRO_5004873419" description="Lipoprotein" evidence="2">
    <location>
        <begin position="32"/>
        <end position="154"/>
    </location>
</feature>
<feature type="signal peptide" evidence="2">
    <location>
        <begin position="1"/>
        <end position="31"/>
    </location>
</feature>
<evidence type="ECO:0000313" key="3">
    <source>
        <dbReference type="EMBL" id="AHH16982.1"/>
    </source>
</evidence>
<dbReference type="OrthoDB" id="4548429at2"/>
<dbReference type="eggNOG" id="ENOG5032C8X">
    <property type="taxonomic scope" value="Bacteria"/>
</dbReference>
<dbReference type="RefSeq" id="WP_148306804.1">
    <property type="nucleotide sequence ID" value="NZ_CP006850.1"/>
</dbReference>
<dbReference type="EMBL" id="CP006850">
    <property type="protein sequence ID" value="AHH16982.1"/>
    <property type="molecule type" value="Genomic_DNA"/>
</dbReference>
<keyword evidence="4" id="KW-1185">Reference proteome</keyword>
<evidence type="ECO:0008006" key="5">
    <source>
        <dbReference type="Google" id="ProtNLM"/>
    </source>
</evidence>
<evidence type="ECO:0000256" key="1">
    <source>
        <dbReference type="SAM" id="MobiDB-lite"/>
    </source>
</evidence>